<comment type="similarity">
    <text evidence="1">Belongs to the class-A beta-lactamase family.</text>
</comment>
<dbReference type="InterPro" id="IPR050789">
    <property type="entry name" value="Diverse_Enzym_Activities"/>
</dbReference>
<dbReference type="AlphaFoldDB" id="A0A177CHV9"/>
<dbReference type="GeneID" id="28763587"/>
<dbReference type="STRING" id="1460663.A0A177CHV9"/>
<dbReference type="InterPro" id="IPR001466">
    <property type="entry name" value="Beta-lactam-related"/>
</dbReference>
<name>A0A177CHV9_9PLEO</name>
<dbReference type="Gene3D" id="3.40.710.10">
    <property type="entry name" value="DD-peptidase/beta-lactamase superfamily"/>
    <property type="match status" value="1"/>
</dbReference>
<reference evidence="4 5" key="1">
    <citation type="submission" date="2016-05" db="EMBL/GenBank/DDBJ databases">
        <title>Comparative analysis of secretome profiles of manganese(II)-oxidizing ascomycete fungi.</title>
        <authorList>
            <consortium name="DOE Joint Genome Institute"/>
            <person name="Zeiner C.A."/>
            <person name="Purvine S.O."/>
            <person name="Zink E.M."/>
            <person name="Wu S."/>
            <person name="Pasa-Tolic L."/>
            <person name="Chaput D.L."/>
            <person name="Haridas S."/>
            <person name="Grigoriev I.V."/>
            <person name="Santelli C.M."/>
            <person name="Hansel C.M."/>
        </authorList>
    </citation>
    <scope>NUCLEOTIDE SEQUENCE [LARGE SCALE GENOMIC DNA]</scope>
    <source>
        <strain evidence="4 5">AP3s5-JAC2a</strain>
    </source>
</reference>
<keyword evidence="5" id="KW-1185">Reference proteome</keyword>
<dbReference type="PANTHER" id="PTHR43283:SF17">
    <property type="entry name" value="(LOVD), PUTATIVE (AFU_ORTHOLOGUE AFUA_5G00920)-RELATED"/>
    <property type="match status" value="1"/>
</dbReference>
<evidence type="ECO:0000313" key="5">
    <source>
        <dbReference type="Proteomes" id="UP000077069"/>
    </source>
</evidence>
<organism evidence="4 5">
    <name type="scientific">Paraphaeosphaeria sporulosa</name>
    <dbReference type="NCBI Taxonomy" id="1460663"/>
    <lineage>
        <taxon>Eukaryota</taxon>
        <taxon>Fungi</taxon>
        <taxon>Dikarya</taxon>
        <taxon>Ascomycota</taxon>
        <taxon>Pezizomycotina</taxon>
        <taxon>Dothideomycetes</taxon>
        <taxon>Pleosporomycetidae</taxon>
        <taxon>Pleosporales</taxon>
        <taxon>Massarineae</taxon>
        <taxon>Didymosphaeriaceae</taxon>
        <taxon>Paraphaeosphaeria</taxon>
    </lineage>
</organism>
<sequence length="451" mass="48677">MATEFETKLNELQEAGTLPGGVYIAADASGRFTYTHQFGVSTASPTVNRKPAFTPDTRLVVASCTKLSTAVAVMKVVEAGMVTLDEDLRKTILPELGELQIIESIDQNGVPVLKPNDHPITLRHLLTHTSGLGYDLVDPPLMAWRAHTGTLPWTGPTIPARMSVPLQFAPGTGWRYGVGADWAGLVVERASGQELDHFLQENVWKKLGVTKATFWRHRIQKEQAAAGHEVEGEWAEEAMLIPPQAAGGAGGGLDMGVATKSDALPVAVPLQGFDMLGGLEKPSGGGGLSCTAAEYLALLKAVLTKDPSVLGETSWDELLMPQVGEGRPVGIEAWNSLNRTLKEDDQWDVNCGMNLPRSMNKSLSLAGLVSEDVFELGNGAKISKGTVLWGGMTGMTWFVDRENGLCGLAAPQVFTFGQRPLHDLNALWLQQIFKWHRDHKDQAVSALSRQA</sequence>
<evidence type="ECO:0000313" key="4">
    <source>
        <dbReference type="EMBL" id="OAG06562.1"/>
    </source>
</evidence>
<dbReference type="Proteomes" id="UP000077069">
    <property type="component" value="Unassembled WGS sequence"/>
</dbReference>
<dbReference type="InterPro" id="IPR012338">
    <property type="entry name" value="Beta-lactam/transpept-like"/>
</dbReference>
<dbReference type="Pfam" id="PF00144">
    <property type="entry name" value="Beta-lactamase"/>
    <property type="match status" value="1"/>
</dbReference>
<evidence type="ECO:0000256" key="2">
    <source>
        <dbReference type="ARBA" id="ARBA00022801"/>
    </source>
</evidence>
<gene>
    <name evidence="4" type="ORF">CC84DRAFT_1174523</name>
</gene>
<protein>
    <submittedName>
        <fullName evidence="4">Beta-lactamase/transpeptidase-like protein</fullName>
    </submittedName>
</protein>
<accession>A0A177CHV9</accession>
<dbReference type="SUPFAM" id="SSF56601">
    <property type="entry name" value="beta-lactamase/transpeptidase-like"/>
    <property type="match status" value="1"/>
</dbReference>
<dbReference type="OrthoDB" id="428260at2759"/>
<keyword evidence="2" id="KW-0378">Hydrolase</keyword>
<evidence type="ECO:0000256" key="1">
    <source>
        <dbReference type="ARBA" id="ARBA00009009"/>
    </source>
</evidence>
<feature type="domain" description="Beta-lactamase-related" evidence="3">
    <location>
        <begin position="21"/>
        <end position="407"/>
    </location>
</feature>
<evidence type="ECO:0000259" key="3">
    <source>
        <dbReference type="Pfam" id="PF00144"/>
    </source>
</evidence>
<proteinExistence type="inferred from homology"/>
<dbReference type="PANTHER" id="PTHR43283">
    <property type="entry name" value="BETA-LACTAMASE-RELATED"/>
    <property type="match status" value="1"/>
</dbReference>
<dbReference type="RefSeq" id="XP_018036927.1">
    <property type="nucleotide sequence ID" value="XM_018180101.1"/>
</dbReference>
<dbReference type="GO" id="GO:0016787">
    <property type="term" value="F:hydrolase activity"/>
    <property type="evidence" value="ECO:0007669"/>
    <property type="project" value="UniProtKB-KW"/>
</dbReference>
<dbReference type="EMBL" id="KV441551">
    <property type="protein sequence ID" value="OAG06562.1"/>
    <property type="molecule type" value="Genomic_DNA"/>
</dbReference>
<dbReference type="InParanoid" id="A0A177CHV9"/>